<dbReference type="PRINTS" id="PR01607">
    <property type="entry name" value="APYRASEFAMLY"/>
</dbReference>
<keyword evidence="11" id="KW-1185">Reference proteome</keyword>
<comment type="similarity">
    <text evidence="1 6">Belongs to the 5'-nucleotidase family.</text>
</comment>
<dbReference type="AlphaFoldDB" id="A0A9P3LSQ3"/>
<evidence type="ECO:0000256" key="6">
    <source>
        <dbReference type="RuleBase" id="RU362119"/>
    </source>
</evidence>
<evidence type="ECO:0000256" key="2">
    <source>
        <dbReference type="ARBA" id="ARBA00022723"/>
    </source>
</evidence>
<protein>
    <submittedName>
        <fullName evidence="10">5'-nucleotidase / UDP-sugar diphosphatase</fullName>
    </submittedName>
</protein>
<dbReference type="CDD" id="cd07409">
    <property type="entry name" value="MPP_CD73_N"/>
    <property type="match status" value="1"/>
</dbReference>
<dbReference type="EMBL" id="BQFW01000002">
    <property type="protein sequence ID" value="GJJ68845.1"/>
    <property type="molecule type" value="Genomic_DNA"/>
</dbReference>
<dbReference type="SUPFAM" id="SSF55816">
    <property type="entry name" value="5'-nucleotidase (syn. UDP-sugar hydrolase), C-terminal domain"/>
    <property type="match status" value="1"/>
</dbReference>
<proteinExistence type="inferred from homology"/>
<dbReference type="GO" id="GO:0046872">
    <property type="term" value="F:metal ion binding"/>
    <property type="evidence" value="ECO:0007669"/>
    <property type="project" value="UniProtKB-KW"/>
</dbReference>
<gene>
    <name evidence="10" type="ORF">EMPS_01191</name>
</gene>
<dbReference type="InterPro" id="IPR004843">
    <property type="entry name" value="Calcineurin-like_PHP"/>
</dbReference>
<evidence type="ECO:0000313" key="11">
    <source>
        <dbReference type="Proteomes" id="UP000827284"/>
    </source>
</evidence>
<dbReference type="GO" id="GO:0016788">
    <property type="term" value="F:hydrolase activity, acting on ester bonds"/>
    <property type="evidence" value="ECO:0007669"/>
    <property type="project" value="InterPro"/>
</dbReference>
<dbReference type="Proteomes" id="UP000827284">
    <property type="component" value="Unassembled WGS sequence"/>
</dbReference>
<evidence type="ECO:0000259" key="8">
    <source>
        <dbReference type="Pfam" id="PF00149"/>
    </source>
</evidence>
<evidence type="ECO:0000259" key="9">
    <source>
        <dbReference type="Pfam" id="PF02872"/>
    </source>
</evidence>
<dbReference type="GO" id="GO:0009166">
    <property type="term" value="P:nucleotide catabolic process"/>
    <property type="evidence" value="ECO:0007669"/>
    <property type="project" value="InterPro"/>
</dbReference>
<evidence type="ECO:0000256" key="7">
    <source>
        <dbReference type="SAM" id="MobiDB-lite"/>
    </source>
</evidence>
<dbReference type="PANTHER" id="PTHR11575:SF24">
    <property type="entry name" value="5'-NUCLEOTIDASE"/>
    <property type="match status" value="1"/>
</dbReference>
<reference evidence="10" key="1">
    <citation type="submission" date="2021-11" db="EMBL/GenBank/DDBJ databases">
        <authorList>
            <person name="Herlambang A."/>
            <person name="Guo Y."/>
            <person name="Takashima Y."/>
            <person name="Nishizawa T."/>
        </authorList>
    </citation>
    <scope>NUCLEOTIDE SEQUENCE</scope>
    <source>
        <strain evidence="10">E1425</strain>
    </source>
</reference>
<comment type="caution">
    <text evidence="10">The sequence shown here is derived from an EMBL/GenBank/DDBJ whole genome shotgun (WGS) entry which is preliminary data.</text>
</comment>
<dbReference type="PANTHER" id="PTHR11575">
    <property type="entry name" value="5'-NUCLEOTIDASE-RELATED"/>
    <property type="match status" value="1"/>
</dbReference>
<keyword evidence="2" id="KW-0479">Metal-binding</keyword>
<keyword evidence="5 6" id="KW-0378">Hydrolase</keyword>
<evidence type="ECO:0000256" key="1">
    <source>
        <dbReference type="ARBA" id="ARBA00006654"/>
    </source>
</evidence>
<feature type="domain" description="Calcineurin-like phosphoesterase" evidence="8">
    <location>
        <begin position="44"/>
        <end position="260"/>
    </location>
</feature>
<name>A0A9P3LSQ3_9FUNG</name>
<dbReference type="OrthoDB" id="10252235at2759"/>
<dbReference type="InterPro" id="IPR036907">
    <property type="entry name" value="5'-Nucleotdase_C_sf"/>
</dbReference>
<feature type="domain" description="5'-Nucleotidase C-terminal" evidence="9">
    <location>
        <begin position="349"/>
        <end position="523"/>
    </location>
</feature>
<dbReference type="InterPro" id="IPR008334">
    <property type="entry name" value="5'-Nucleotdase_C"/>
</dbReference>
<evidence type="ECO:0000256" key="4">
    <source>
        <dbReference type="ARBA" id="ARBA00022741"/>
    </source>
</evidence>
<dbReference type="InterPro" id="IPR029052">
    <property type="entry name" value="Metallo-depent_PP-like"/>
</dbReference>
<dbReference type="Pfam" id="PF02872">
    <property type="entry name" value="5_nucleotid_C"/>
    <property type="match status" value="1"/>
</dbReference>
<sequence>MRFFSQTNSLPRLSKLSLVISLSAIAATTSLALPSKSDGWLNLTVIHTNDVHSRVDPANDFGVSCTAQDIEQGHCYGGTARHKTVIDRLRQASKNSLLLDGGDEFQGTLFYTYYRGNVTAQVMNELGYDVGTIGNHEWDNGPENLGRYWPKLKFPIVCANVDFSKNPELGKLVKPYHIFEDLGVGVIGYITNTTGDISNAGPSVSFTDPIPAVQKYVDELEAKGIKRILAVSHNGYGPDMELAAKTHGVDLIVGGHSHSYLGDPKNPLYEGPYPTIIQNLKGENTLIVQAFCWGRYIGHLDVVFNPEGKIVHWEGAPILVENSIPADPKLLKEIDGWRHEFEEWGQTVLGVATEPFDQATCKQGECSMGDLVADAMLDIARTPILTAQNGDDTESKRPWTDIAFINSGGIRSGLPAGNITIEMVMTTSPFGNGLIQTQLTGVEILNMLEAVSAGRYKDSQKQVTSNIQISGLRYTYDSSRPLTETHLIEAEIQDYDGTWAAIKPRRTYGVVTLDFIMTGGDNILEKKSRKEIKLELLDKVLMDYIENRGRITPYKDGRIKDIAPKSLDTETLEPRRSPWRIGTPEHLKSQYPGGIEEMLAHYQRLRQAGVGSRQQSAVETEVSLDESFERDEPQQDVMA</sequence>
<dbReference type="Pfam" id="PF00149">
    <property type="entry name" value="Metallophos"/>
    <property type="match status" value="1"/>
</dbReference>
<accession>A0A9P3LSQ3</accession>
<feature type="signal peptide" evidence="6">
    <location>
        <begin position="1"/>
        <end position="32"/>
    </location>
</feature>
<keyword evidence="4 6" id="KW-0547">Nucleotide-binding</keyword>
<organism evidence="10 11">
    <name type="scientific">Entomortierella parvispora</name>
    <dbReference type="NCBI Taxonomy" id="205924"/>
    <lineage>
        <taxon>Eukaryota</taxon>
        <taxon>Fungi</taxon>
        <taxon>Fungi incertae sedis</taxon>
        <taxon>Mucoromycota</taxon>
        <taxon>Mortierellomycotina</taxon>
        <taxon>Mortierellomycetes</taxon>
        <taxon>Mortierellales</taxon>
        <taxon>Mortierellaceae</taxon>
        <taxon>Entomortierella</taxon>
    </lineage>
</organism>
<keyword evidence="3 6" id="KW-0732">Signal</keyword>
<dbReference type="SUPFAM" id="SSF56300">
    <property type="entry name" value="Metallo-dependent phosphatases"/>
    <property type="match status" value="1"/>
</dbReference>
<dbReference type="PROSITE" id="PS00785">
    <property type="entry name" value="5_NUCLEOTIDASE_1"/>
    <property type="match status" value="1"/>
</dbReference>
<dbReference type="FunFam" id="3.60.21.10:FF:000020">
    <property type="entry name" value="NT5E isoform 4"/>
    <property type="match status" value="1"/>
</dbReference>
<reference evidence="10" key="2">
    <citation type="journal article" date="2022" name="Microbiol. Resour. Announc.">
        <title>Whole-Genome Sequence of Entomortierella parvispora E1425, a Mucoromycotan Fungus Associated with Burkholderiaceae-Related Endosymbiotic Bacteria.</title>
        <authorList>
            <person name="Herlambang A."/>
            <person name="Guo Y."/>
            <person name="Takashima Y."/>
            <person name="Narisawa K."/>
            <person name="Ohta H."/>
            <person name="Nishizawa T."/>
        </authorList>
    </citation>
    <scope>NUCLEOTIDE SEQUENCE</scope>
    <source>
        <strain evidence="10">E1425</strain>
    </source>
</reference>
<evidence type="ECO:0000256" key="5">
    <source>
        <dbReference type="ARBA" id="ARBA00022801"/>
    </source>
</evidence>
<dbReference type="InterPro" id="IPR006179">
    <property type="entry name" value="5_nucleotidase/apyrase"/>
</dbReference>
<evidence type="ECO:0000313" key="10">
    <source>
        <dbReference type="EMBL" id="GJJ68845.1"/>
    </source>
</evidence>
<feature type="region of interest" description="Disordered" evidence="7">
    <location>
        <begin position="609"/>
        <end position="639"/>
    </location>
</feature>
<dbReference type="Gene3D" id="3.60.21.10">
    <property type="match status" value="1"/>
</dbReference>
<dbReference type="InterPro" id="IPR006146">
    <property type="entry name" value="5'-Nucleotdase_CS"/>
</dbReference>
<evidence type="ECO:0000256" key="3">
    <source>
        <dbReference type="ARBA" id="ARBA00022729"/>
    </source>
</evidence>
<feature type="chain" id="PRO_5040543996" evidence="6">
    <location>
        <begin position="33"/>
        <end position="639"/>
    </location>
</feature>
<dbReference type="GO" id="GO:0000166">
    <property type="term" value="F:nucleotide binding"/>
    <property type="evidence" value="ECO:0007669"/>
    <property type="project" value="UniProtKB-KW"/>
</dbReference>
<dbReference type="Gene3D" id="3.90.780.10">
    <property type="entry name" value="5'-Nucleotidase, C-terminal domain"/>
    <property type="match status" value="1"/>
</dbReference>